<dbReference type="GeneID" id="68113979"/>
<dbReference type="Pfam" id="PF05254">
    <property type="entry name" value="UPF0203"/>
    <property type="match status" value="1"/>
</dbReference>
<dbReference type="PANTHER" id="PTHR46403:SF1">
    <property type="entry name" value="TP53-REGULATED INHIBITOR OF APOPTOSIS 1"/>
    <property type="match status" value="1"/>
</dbReference>
<keyword evidence="4" id="KW-1185">Reference proteome</keyword>
<dbReference type="Proteomes" id="UP000444721">
    <property type="component" value="Unassembled WGS sequence"/>
</dbReference>
<reference evidence="3 4" key="1">
    <citation type="journal article" date="2019" name="Sci. Rep.">
        <title>Nanopore sequencing improves the draft genome of the human pathogenic amoeba Naegleria fowleri.</title>
        <authorList>
            <person name="Liechti N."/>
            <person name="Schurch N."/>
            <person name="Bruggmann R."/>
            <person name="Wittwer M."/>
        </authorList>
    </citation>
    <scope>NUCLEOTIDE SEQUENCE [LARGE SCALE GENOMIC DNA]</scope>
    <source>
        <strain evidence="3 4">ATCC 30894</strain>
    </source>
</reference>
<dbReference type="InterPro" id="IPR007918">
    <property type="entry name" value="MDM35_apoptosis"/>
</dbReference>
<dbReference type="PANTHER" id="PTHR46403">
    <property type="entry name" value="TP53-REGULATED INHIBITOR OF APOPTOSIS 1"/>
    <property type="match status" value="1"/>
</dbReference>
<dbReference type="GO" id="GO:0005758">
    <property type="term" value="C:mitochondrial intermembrane space"/>
    <property type="evidence" value="ECO:0007669"/>
    <property type="project" value="TreeGrafter"/>
</dbReference>
<protein>
    <submittedName>
        <fullName evidence="3">Uncharacterized protein</fullName>
    </submittedName>
</protein>
<comment type="similarity">
    <text evidence="1">Belongs to the TRIAP1/MDM35 family.</text>
</comment>
<dbReference type="GO" id="GO:0045332">
    <property type="term" value="P:phospholipid translocation"/>
    <property type="evidence" value="ECO:0007669"/>
    <property type="project" value="TreeGrafter"/>
</dbReference>
<keyword evidence="2" id="KW-1015">Disulfide bond</keyword>
<proteinExistence type="inferred from homology"/>
<comment type="caution">
    <text evidence="3">The sequence shown here is derived from an EMBL/GenBank/DDBJ whole genome shotgun (WGS) entry which is preliminary data.</text>
</comment>
<dbReference type="GO" id="GO:1990050">
    <property type="term" value="F:phosphatidic acid transfer activity"/>
    <property type="evidence" value="ECO:0007669"/>
    <property type="project" value="TreeGrafter"/>
</dbReference>
<evidence type="ECO:0000313" key="3">
    <source>
        <dbReference type="EMBL" id="KAF0974151.1"/>
    </source>
</evidence>
<dbReference type="GO" id="GO:0005634">
    <property type="term" value="C:nucleus"/>
    <property type="evidence" value="ECO:0007669"/>
    <property type="project" value="TreeGrafter"/>
</dbReference>
<dbReference type="EMBL" id="VFQX01000053">
    <property type="protein sequence ID" value="KAF0974151.1"/>
    <property type="molecule type" value="Genomic_DNA"/>
</dbReference>
<name>A0A6A5BI79_NAEFO</name>
<dbReference type="VEuPathDB" id="AmoebaDB:FDP41_006761"/>
<dbReference type="VEuPathDB" id="AmoebaDB:NF0065090"/>
<organism evidence="3 4">
    <name type="scientific">Naegleria fowleri</name>
    <name type="common">Brain eating amoeba</name>
    <dbReference type="NCBI Taxonomy" id="5763"/>
    <lineage>
        <taxon>Eukaryota</taxon>
        <taxon>Discoba</taxon>
        <taxon>Heterolobosea</taxon>
        <taxon>Tetramitia</taxon>
        <taxon>Eutetramitia</taxon>
        <taxon>Vahlkampfiidae</taxon>
        <taxon>Naegleria</taxon>
    </lineage>
</organism>
<evidence type="ECO:0000313" key="4">
    <source>
        <dbReference type="Proteomes" id="UP000444721"/>
    </source>
</evidence>
<accession>A0A6A5BI79</accession>
<sequence>MFSNKPSSFVSENTKCPKLEETYKACFNDWYTNVFLKGKGLENGCRNEWEDVKACMMILINEKSLEISIEKGEKETEWKIKNFDE</sequence>
<dbReference type="GO" id="GO:0005829">
    <property type="term" value="C:cytosol"/>
    <property type="evidence" value="ECO:0007669"/>
    <property type="project" value="TreeGrafter"/>
</dbReference>
<gene>
    <name evidence="3" type="ORF">FDP41_006761</name>
</gene>
<dbReference type="OrthoDB" id="19091at2759"/>
<evidence type="ECO:0000256" key="1">
    <source>
        <dbReference type="ARBA" id="ARBA00006196"/>
    </source>
</evidence>
<dbReference type="AlphaFoldDB" id="A0A6A5BI79"/>
<evidence type="ECO:0000256" key="2">
    <source>
        <dbReference type="ARBA" id="ARBA00023157"/>
    </source>
</evidence>
<dbReference type="VEuPathDB" id="AmoebaDB:NfTy_075090"/>
<dbReference type="RefSeq" id="XP_044558864.1">
    <property type="nucleotide sequence ID" value="XM_044710431.1"/>
</dbReference>